<gene>
    <name evidence="1" type="ORF">L4923_06465</name>
</gene>
<dbReference type="Gene3D" id="1.10.3700.10">
    <property type="entry name" value="AGR C 984p-like"/>
    <property type="match status" value="3"/>
</dbReference>
<dbReference type="SUPFAM" id="SSF158837">
    <property type="entry name" value="AGR C 984p-like"/>
    <property type="match status" value="4"/>
</dbReference>
<protein>
    <submittedName>
        <fullName evidence="1">DUF1217 domain-containing protein</fullName>
    </submittedName>
</protein>
<reference evidence="1 2" key="1">
    <citation type="submission" date="2022-02" db="EMBL/GenBank/DDBJ databases">
        <title>Draft genome sequence of Mezorhizobium retamae strain IRAMC:0171 isolated from Retama raetam nodules.</title>
        <authorList>
            <person name="Bengaied R."/>
            <person name="Sbissi I."/>
            <person name="Huber K."/>
            <person name="Ghodbane F."/>
            <person name="Nouioui I."/>
            <person name="Tarhouni M."/>
            <person name="Gtari M."/>
        </authorList>
    </citation>
    <scope>NUCLEOTIDE SEQUENCE [LARGE SCALE GENOMIC DNA]</scope>
    <source>
        <strain evidence="1 2">IRAMC:0171</strain>
    </source>
</reference>
<name>A0ABS9QB87_9HYPH</name>
<dbReference type="Proteomes" id="UP001201701">
    <property type="component" value="Unassembled WGS sequence"/>
</dbReference>
<dbReference type="RefSeq" id="WP_239362920.1">
    <property type="nucleotide sequence ID" value="NZ_JAKREW010000004.1"/>
</dbReference>
<comment type="caution">
    <text evidence="1">The sequence shown here is derived from an EMBL/GenBank/DDBJ whole genome shotgun (WGS) entry which is preliminary data.</text>
</comment>
<dbReference type="EMBL" id="JAKREW010000004">
    <property type="protein sequence ID" value="MCG7504663.1"/>
    <property type="molecule type" value="Genomic_DNA"/>
</dbReference>
<evidence type="ECO:0000313" key="2">
    <source>
        <dbReference type="Proteomes" id="UP001201701"/>
    </source>
</evidence>
<organism evidence="1 2">
    <name type="scientific">Mesorhizobium retamae</name>
    <dbReference type="NCBI Taxonomy" id="2912854"/>
    <lineage>
        <taxon>Bacteria</taxon>
        <taxon>Pseudomonadati</taxon>
        <taxon>Pseudomonadota</taxon>
        <taxon>Alphaproteobacteria</taxon>
        <taxon>Hyphomicrobiales</taxon>
        <taxon>Phyllobacteriaceae</taxon>
        <taxon>Mesorhizobium</taxon>
    </lineage>
</organism>
<keyword evidence="2" id="KW-1185">Reference proteome</keyword>
<evidence type="ECO:0000313" key="1">
    <source>
        <dbReference type="EMBL" id="MCG7504663.1"/>
    </source>
</evidence>
<dbReference type="InterPro" id="IPR010626">
    <property type="entry name" value="DUF1217"/>
</dbReference>
<accession>A0ABS9QB87</accession>
<dbReference type="Pfam" id="PF06748">
    <property type="entry name" value="DUF1217"/>
    <property type="match status" value="3"/>
</dbReference>
<proteinExistence type="predicted"/>
<dbReference type="InterPro" id="IPR023157">
    <property type="entry name" value="AGR-C-984p-like_sf"/>
</dbReference>
<sequence>MNTYLDYQLITRDLARSLDRTSKQPVVSRETKYYLDNIGKVKSIDQFLKDDRLFRYAMKAFGLEDMAYAKAFMKKALTEGVDSPDAFANKLTDKRYAEFVKAFNFERYGELATTYNSAQHDVTRNFAVQVGTAYTQPGFAFAKSEVSYYVGKISTVKSIDDLMADSRLLNVALGAFGLDAKTETPARIREMLEGGISDPNSPANKLALLGDKRYANLVAAFDFAKYGADTTAQDAVQTIVPKQFIANSGLTTIIPRAEYTKAESEYYQANIGKVKSIDDLLADKRLLRAAMAAYGLDLDAETPKRIREMLEGGVTNPDSPANKLADKSYAAFVSAFNFVEYGAGTTARDAVQKDTLKLYTIKSQLGLIRPGTDYIAAETAYYSANVVKLRSIDDLMADKRLLNYALTSYGLDPAKETPARIRQMLESGITDPGSPANKSGSKPYVAFVTAFNFAQYGEKATTRSLAQQPASDQYVRQTLEQDAGKTNDGVRLALYFQRKAPTIKNWYEVLGDKALAAVVRTALGLPEAMAKADIDMQARAFEQKIKITDFADPVKLGKFLTRFTTMYELNNPSSPQLSAVSVLFAKPTTAGVSTDLLFAMQRLKF</sequence>